<evidence type="ECO:0000256" key="2">
    <source>
        <dbReference type="SAM" id="Phobius"/>
    </source>
</evidence>
<feature type="region of interest" description="Disordered" evidence="1">
    <location>
        <begin position="61"/>
        <end position="116"/>
    </location>
</feature>
<dbReference type="AlphaFoldDB" id="A0A1H3N5S4"/>
<accession>A0A1H3N5S4</accession>
<evidence type="ECO:0000313" key="3">
    <source>
        <dbReference type="EMBL" id="SDY84093.1"/>
    </source>
</evidence>
<dbReference type="STRING" id="1137993.SAMN05660209_03866"/>
<keyword evidence="2" id="KW-1133">Transmembrane helix</keyword>
<name>A0A1H3N5S4_9ACTN</name>
<feature type="compositionally biased region" description="Gly residues" evidence="1">
    <location>
        <begin position="102"/>
        <end position="115"/>
    </location>
</feature>
<evidence type="ECO:0000256" key="1">
    <source>
        <dbReference type="SAM" id="MobiDB-lite"/>
    </source>
</evidence>
<evidence type="ECO:0000313" key="4">
    <source>
        <dbReference type="Proteomes" id="UP000198921"/>
    </source>
</evidence>
<proteinExistence type="predicted"/>
<reference evidence="4" key="1">
    <citation type="submission" date="2016-10" db="EMBL/GenBank/DDBJ databases">
        <authorList>
            <person name="Varghese N."/>
            <person name="Submissions S."/>
        </authorList>
    </citation>
    <scope>NUCLEOTIDE SEQUENCE [LARGE SCALE GENOMIC DNA]</scope>
    <source>
        <strain evidence="4">DSM 45422</strain>
    </source>
</reference>
<gene>
    <name evidence="3" type="ORF">SAMN05660209_03866</name>
</gene>
<sequence length="144" mass="14361">MRAEATAGRLSGVTVVETILVYAGAPLAVVAVLALLTLVPGRPKRLRYKPGQPWQHEPVWYEPHPVGGGGHGPTEAHGPAGVPGDGTTALGSSMYPEQHGPGAPGQSGAYGGGDSHGATSVRALTAGPSAAAAARPFGGARGTW</sequence>
<organism evidence="3 4">
    <name type="scientific">Geodermatophilus africanus</name>
    <dbReference type="NCBI Taxonomy" id="1137993"/>
    <lineage>
        <taxon>Bacteria</taxon>
        <taxon>Bacillati</taxon>
        <taxon>Actinomycetota</taxon>
        <taxon>Actinomycetes</taxon>
        <taxon>Geodermatophilales</taxon>
        <taxon>Geodermatophilaceae</taxon>
        <taxon>Geodermatophilus</taxon>
    </lineage>
</organism>
<dbReference type="Proteomes" id="UP000198921">
    <property type="component" value="Unassembled WGS sequence"/>
</dbReference>
<feature type="transmembrane region" description="Helical" evidence="2">
    <location>
        <begin position="19"/>
        <end position="39"/>
    </location>
</feature>
<keyword evidence="4" id="KW-1185">Reference proteome</keyword>
<dbReference type="EMBL" id="FNOT01000012">
    <property type="protein sequence ID" value="SDY84093.1"/>
    <property type="molecule type" value="Genomic_DNA"/>
</dbReference>
<protein>
    <submittedName>
        <fullName evidence="3">Uncharacterized protein</fullName>
    </submittedName>
</protein>
<keyword evidence="2" id="KW-0812">Transmembrane</keyword>
<keyword evidence="2" id="KW-0472">Membrane</keyword>